<reference evidence="4" key="1">
    <citation type="submission" date="2021-04" db="EMBL/GenBank/DDBJ databases">
        <authorList>
            <consortium name="Wellcome Sanger Institute Data Sharing"/>
        </authorList>
    </citation>
    <scope>NUCLEOTIDE SEQUENCE [LARGE SCALE GENOMIC DNA]</scope>
</reference>
<evidence type="ECO:0000313" key="5">
    <source>
        <dbReference type="Proteomes" id="UP000472265"/>
    </source>
</evidence>
<dbReference type="Gene3D" id="3.30.70.370">
    <property type="match status" value="1"/>
</dbReference>
<dbReference type="GO" id="GO:0006261">
    <property type="term" value="P:DNA-templated DNA replication"/>
    <property type="evidence" value="ECO:0007669"/>
    <property type="project" value="InterPro"/>
</dbReference>
<dbReference type="GO" id="GO:0003887">
    <property type="term" value="F:DNA-directed DNA polymerase activity"/>
    <property type="evidence" value="ECO:0007669"/>
    <property type="project" value="InterPro"/>
</dbReference>
<keyword evidence="1" id="KW-0235">DNA replication</keyword>
<dbReference type="Proteomes" id="UP000472265">
    <property type="component" value="Chromosome 10"/>
</dbReference>
<feature type="region of interest" description="Disordered" evidence="2">
    <location>
        <begin position="170"/>
        <end position="194"/>
    </location>
</feature>
<dbReference type="InterPro" id="IPR040940">
    <property type="entry name" value="DNA_pol_P_Exo"/>
</dbReference>
<evidence type="ECO:0000313" key="4">
    <source>
        <dbReference type="Ensembl" id="ENSSAUP00010012996.1"/>
    </source>
</evidence>
<evidence type="ECO:0000256" key="2">
    <source>
        <dbReference type="SAM" id="MobiDB-lite"/>
    </source>
</evidence>
<dbReference type="Pfam" id="PF00476">
    <property type="entry name" value="DNA_pol_A"/>
    <property type="match status" value="1"/>
</dbReference>
<proteinExistence type="predicted"/>
<evidence type="ECO:0000256" key="1">
    <source>
        <dbReference type="ARBA" id="ARBA00022705"/>
    </source>
</evidence>
<feature type="domain" description="DNA-directed DNA polymerase family A palm" evidence="3">
    <location>
        <begin position="565"/>
        <end position="768"/>
    </location>
</feature>
<keyword evidence="5" id="KW-1185">Reference proteome</keyword>
<feature type="region of interest" description="Disordered" evidence="2">
    <location>
        <begin position="1"/>
        <end position="36"/>
    </location>
</feature>
<organism evidence="4 5">
    <name type="scientific">Sparus aurata</name>
    <name type="common">Gilthead sea bream</name>
    <dbReference type="NCBI Taxonomy" id="8175"/>
    <lineage>
        <taxon>Eukaryota</taxon>
        <taxon>Metazoa</taxon>
        <taxon>Chordata</taxon>
        <taxon>Craniata</taxon>
        <taxon>Vertebrata</taxon>
        <taxon>Euteleostomi</taxon>
        <taxon>Actinopterygii</taxon>
        <taxon>Neopterygii</taxon>
        <taxon>Teleostei</taxon>
        <taxon>Neoteleostei</taxon>
        <taxon>Acanthomorphata</taxon>
        <taxon>Eupercaria</taxon>
        <taxon>Spariformes</taxon>
        <taxon>Sparidae</taxon>
        <taxon>Sparus</taxon>
    </lineage>
</organism>
<dbReference type="SUPFAM" id="SSF56672">
    <property type="entry name" value="DNA/RNA polymerases"/>
    <property type="match status" value="1"/>
</dbReference>
<dbReference type="GO" id="GO:0003677">
    <property type="term" value="F:DNA binding"/>
    <property type="evidence" value="ECO:0007669"/>
    <property type="project" value="InterPro"/>
</dbReference>
<dbReference type="FunFam" id="1.10.150.20:FF:000002">
    <property type="entry name" value="DNA polymerase I"/>
    <property type="match status" value="1"/>
</dbReference>
<dbReference type="Gene3D" id="1.10.150.20">
    <property type="entry name" value="5' to 3' exonuclease, C-terminal subdomain"/>
    <property type="match status" value="1"/>
</dbReference>
<dbReference type="CDD" id="cd08638">
    <property type="entry name" value="DNA_pol_A_theta"/>
    <property type="match status" value="1"/>
</dbReference>
<dbReference type="InParanoid" id="A0A671UF14"/>
<dbReference type="OMA" id="RFLIMSN"/>
<dbReference type="InterPro" id="IPR043502">
    <property type="entry name" value="DNA/RNA_pol_sf"/>
</dbReference>
<dbReference type="Gene3D" id="1.20.1060.10">
    <property type="entry name" value="Taq DNA Polymerase, Chain T, domain 4"/>
    <property type="match status" value="1"/>
</dbReference>
<reference evidence="4" key="3">
    <citation type="submission" date="2025-09" db="UniProtKB">
        <authorList>
            <consortium name="Ensembl"/>
        </authorList>
    </citation>
    <scope>IDENTIFICATION</scope>
</reference>
<sequence>MALAPTSTYAAGQDSSSSSTAIKASKKMENLNLPNSLNHPPRFLSFPLKRKHEILEHQNDHPPKISLTRHPPKWEPPHCSQKQAGENGFSKVKRAWSETAISELPEPQAKVSPSHQTGIVVEVHKETCATKKPLQICQRKVEEKCCESTLASKWTPSSVTCKPLKHKRAKLGPEHGTNGPKISHEGANGGGELQNQSKAGCLTAALTSDPRVTDCGKLNPEEKMLMLEKAGHAKALVLTLVYRDGTTQLDSEQKLAPAVCGLLMLMKNDLDGRTPEDPLGQNDSLVYLKLEHTPAWAQQCTHQSREDMLLQVLSRSQLVVCYKAKDLLRTTLQFYRQDLSWKQVAGCHVQDPQVSGWLLDPANPSSCYQDLFNKHCKRPHTTPAQGTKKCQGLWELYSDMELNMISVLAAMESHRIHVDKEALKRTSDLLGTKMKQLEQEAHRAAGQIFLVTSNPQLRTVLFEKLCLQERCENKKLPKTINKQQQSTSEAAVSILIPLVYTTTLCCNPQVHKIKSTFVDGILSCMTNKNYISSTWYQTSVVTGRISAKHPNFQALPRQPLQITKKQYIQGKNETVINVELYFCQVELRLLAHLSSDPELLRIFTHPQADVFTMLASQWKGVTEAEVTSEDREHAKRIVYSVVYGAGRERLSGILGVSAEQASRFQDSFLQTYREVQAFIQRTIQQCHKQGYVLSIMGRRRTLPNINAPDWGIRMQAERQAVNFVVQGRMTVGAVFCRNSVWCISECVCNCRLIAQLHDELLYEVEDSQVEQFAGEFTTPNIS</sequence>
<dbReference type="InterPro" id="IPR001098">
    <property type="entry name" value="DNA-dir_DNA_pol_A_palm_dom"/>
</dbReference>
<dbReference type="GO" id="GO:0006302">
    <property type="term" value="P:double-strand break repair"/>
    <property type="evidence" value="ECO:0007669"/>
    <property type="project" value="TreeGrafter"/>
</dbReference>
<dbReference type="GeneTree" id="ENSGT00940000159015"/>
<gene>
    <name evidence="4" type="primary">POLN</name>
</gene>
<dbReference type="Ensembl" id="ENSSAUT00010013816.1">
    <property type="protein sequence ID" value="ENSSAUP00010012996.1"/>
    <property type="gene ID" value="ENSSAUG00010006194.1"/>
</dbReference>
<dbReference type="AlphaFoldDB" id="A0A671UF14"/>
<dbReference type="Pfam" id="PF18049">
    <property type="entry name" value="DNA_pol_P_Exo"/>
    <property type="match status" value="1"/>
</dbReference>
<accession>A0A671UF14</accession>
<dbReference type="SMART" id="SM00482">
    <property type="entry name" value="POLAc"/>
    <property type="match status" value="1"/>
</dbReference>
<dbReference type="PRINTS" id="PR00868">
    <property type="entry name" value="DNAPOLI"/>
</dbReference>
<feature type="compositionally biased region" description="Polar residues" evidence="2">
    <location>
        <begin position="1"/>
        <end position="14"/>
    </location>
</feature>
<dbReference type="PANTHER" id="PTHR10133">
    <property type="entry name" value="DNA POLYMERASE I"/>
    <property type="match status" value="1"/>
</dbReference>
<dbReference type="PANTHER" id="PTHR10133:SF27">
    <property type="entry name" value="DNA POLYMERASE NU"/>
    <property type="match status" value="1"/>
</dbReference>
<protein>
    <submittedName>
        <fullName evidence="4">Polymerase (DNA directed) nu</fullName>
    </submittedName>
</protein>
<reference evidence="4" key="2">
    <citation type="submission" date="2025-08" db="UniProtKB">
        <authorList>
            <consortium name="Ensembl"/>
        </authorList>
    </citation>
    <scope>IDENTIFICATION</scope>
</reference>
<name>A0A671UF14_SPAAU</name>
<evidence type="ECO:0000259" key="3">
    <source>
        <dbReference type="SMART" id="SM00482"/>
    </source>
</evidence>
<dbReference type="InterPro" id="IPR002298">
    <property type="entry name" value="DNA_polymerase_A"/>
</dbReference>